<organism evidence="2 3">
    <name type="scientific">Paracidovorax wautersii</name>
    <dbReference type="NCBI Taxonomy" id="1177982"/>
    <lineage>
        <taxon>Bacteria</taxon>
        <taxon>Pseudomonadati</taxon>
        <taxon>Pseudomonadota</taxon>
        <taxon>Betaproteobacteria</taxon>
        <taxon>Burkholderiales</taxon>
        <taxon>Comamonadaceae</taxon>
        <taxon>Paracidovorax</taxon>
    </lineage>
</organism>
<evidence type="ECO:0000313" key="3">
    <source>
        <dbReference type="Proteomes" id="UP000199119"/>
    </source>
</evidence>
<proteinExistence type="predicted"/>
<dbReference type="STRING" id="1177982.SAMN04489711_104212"/>
<keyword evidence="3" id="KW-1185">Reference proteome</keyword>
<evidence type="ECO:0000313" key="2">
    <source>
        <dbReference type="EMBL" id="SFE70139.1"/>
    </source>
</evidence>
<sequence>MAIGWMTALKLVPWGEVIEATPQILQAARRLMGSTRKGAAEDVQATGADAGGAIAMSTADQLAVMRDALVQLQDEQRASAQLIESLAEQNALLVRAVDALRRRQQRLVWAAWVLGASTAGLLVWAFTR</sequence>
<keyword evidence="1" id="KW-0812">Transmembrane</keyword>
<accession>A0A1I2CP31</accession>
<dbReference type="RefSeq" id="WP_092939144.1">
    <property type="nucleotide sequence ID" value="NZ_FONX01000004.1"/>
</dbReference>
<reference evidence="3" key="1">
    <citation type="submission" date="2016-10" db="EMBL/GenBank/DDBJ databases">
        <authorList>
            <person name="Varghese N."/>
            <person name="Submissions S."/>
        </authorList>
    </citation>
    <scope>NUCLEOTIDE SEQUENCE [LARGE SCALE GENOMIC DNA]</scope>
    <source>
        <strain evidence="3">DSM 27981</strain>
    </source>
</reference>
<evidence type="ECO:0000256" key="1">
    <source>
        <dbReference type="SAM" id="Phobius"/>
    </source>
</evidence>
<gene>
    <name evidence="2" type="ORF">SAMN04489711_104212</name>
</gene>
<keyword evidence="1" id="KW-1133">Transmembrane helix</keyword>
<feature type="transmembrane region" description="Helical" evidence="1">
    <location>
        <begin position="107"/>
        <end position="126"/>
    </location>
</feature>
<dbReference type="AlphaFoldDB" id="A0A1I2CP31"/>
<keyword evidence="1" id="KW-0472">Membrane</keyword>
<dbReference type="EMBL" id="FONX01000004">
    <property type="protein sequence ID" value="SFE70139.1"/>
    <property type="molecule type" value="Genomic_DNA"/>
</dbReference>
<name>A0A1I2CP31_9BURK</name>
<protein>
    <submittedName>
        <fullName evidence="2">Uncharacterized protein</fullName>
    </submittedName>
</protein>
<dbReference type="OrthoDB" id="8564508at2"/>
<dbReference type="Proteomes" id="UP000199119">
    <property type="component" value="Unassembled WGS sequence"/>
</dbReference>